<dbReference type="EMBL" id="ML769452">
    <property type="protein sequence ID" value="KAE9400837.1"/>
    <property type="molecule type" value="Genomic_DNA"/>
</dbReference>
<dbReference type="SUPFAM" id="SSF47616">
    <property type="entry name" value="GST C-terminal domain-like"/>
    <property type="match status" value="1"/>
</dbReference>
<dbReference type="PROSITE" id="PS50404">
    <property type="entry name" value="GST_NTER"/>
    <property type="match status" value="1"/>
</dbReference>
<dbReference type="SFLD" id="SFLDS00019">
    <property type="entry name" value="Glutathione_Transferase_(cytos"/>
    <property type="match status" value="1"/>
</dbReference>
<dbReference type="PROSITE" id="PS50405">
    <property type="entry name" value="GST_CTER"/>
    <property type="match status" value="1"/>
</dbReference>
<dbReference type="Pfam" id="PF13410">
    <property type="entry name" value="GST_C_2"/>
    <property type="match status" value="1"/>
</dbReference>
<dbReference type="InterPro" id="IPR040079">
    <property type="entry name" value="Glutathione_S-Trfase"/>
</dbReference>
<evidence type="ECO:0000313" key="4">
    <source>
        <dbReference type="Proteomes" id="UP000799118"/>
    </source>
</evidence>
<dbReference type="GO" id="GO:0005737">
    <property type="term" value="C:cytoplasm"/>
    <property type="evidence" value="ECO:0007669"/>
    <property type="project" value="TreeGrafter"/>
</dbReference>
<protein>
    <submittedName>
        <fullName evidence="3">Thioredoxin-like protein</fullName>
    </submittedName>
</protein>
<keyword evidence="4" id="KW-1185">Reference proteome</keyword>
<proteinExistence type="predicted"/>
<dbReference type="Pfam" id="PF13409">
    <property type="entry name" value="GST_N_2"/>
    <property type="match status" value="1"/>
</dbReference>
<reference evidence="3" key="1">
    <citation type="journal article" date="2019" name="Environ. Microbiol.">
        <title>Fungal ecological strategies reflected in gene transcription - a case study of two litter decomposers.</title>
        <authorList>
            <person name="Barbi F."/>
            <person name="Kohler A."/>
            <person name="Barry K."/>
            <person name="Baskaran P."/>
            <person name="Daum C."/>
            <person name="Fauchery L."/>
            <person name="Ihrmark K."/>
            <person name="Kuo A."/>
            <person name="LaButti K."/>
            <person name="Lipzen A."/>
            <person name="Morin E."/>
            <person name="Grigoriev I.V."/>
            <person name="Henrissat B."/>
            <person name="Lindahl B."/>
            <person name="Martin F."/>
        </authorList>
    </citation>
    <scope>NUCLEOTIDE SEQUENCE</scope>
    <source>
        <strain evidence="3">JB14</strain>
    </source>
</reference>
<dbReference type="InterPro" id="IPR036249">
    <property type="entry name" value="Thioredoxin-like_sf"/>
</dbReference>
<name>A0A6A4HV76_9AGAR</name>
<dbReference type="Gene3D" id="3.40.30.10">
    <property type="entry name" value="Glutaredoxin"/>
    <property type="match status" value="1"/>
</dbReference>
<dbReference type="PANTHER" id="PTHR43968:SF13">
    <property type="entry name" value="GLUTATHIONE TRANSFERASE OMEGA-1"/>
    <property type="match status" value="1"/>
</dbReference>
<dbReference type="SUPFAM" id="SSF52833">
    <property type="entry name" value="Thioredoxin-like"/>
    <property type="match status" value="1"/>
</dbReference>
<dbReference type="SFLD" id="SFLDG00358">
    <property type="entry name" value="Main_(cytGST)"/>
    <property type="match status" value="1"/>
</dbReference>
<evidence type="ECO:0000259" key="1">
    <source>
        <dbReference type="PROSITE" id="PS50404"/>
    </source>
</evidence>
<dbReference type="InterPro" id="IPR010987">
    <property type="entry name" value="Glutathione-S-Trfase_C-like"/>
</dbReference>
<dbReference type="InterPro" id="IPR036282">
    <property type="entry name" value="Glutathione-S-Trfase_C_sf"/>
</dbReference>
<gene>
    <name evidence="3" type="ORF">BT96DRAFT_880789</name>
</gene>
<feature type="domain" description="GST N-terminal" evidence="1">
    <location>
        <begin position="30"/>
        <end position="108"/>
    </location>
</feature>
<dbReference type="Proteomes" id="UP000799118">
    <property type="component" value="Unassembled WGS sequence"/>
</dbReference>
<dbReference type="Gene3D" id="1.20.1050.10">
    <property type="match status" value="1"/>
</dbReference>
<accession>A0A6A4HV76</accession>
<dbReference type="CDD" id="cd00570">
    <property type="entry name" value="GST_N_family"/>
    <property type="match status" value="1"/>
</dbReference>
<dbReference type="AlphaFoldDB" id="A0A6A4HV76"/>
<dbReference type="InterPro" id="IPR004045">
    <property type="entry name" value="Glutathione_S-Trfase_N"/>
</dbReference>
<sequence>MTKQSHPDANVYPEATGPAKQIVLAHVDEQPLKLYGSWFCPFVQRVWTVLEERGIPYQYIEVNPYEKPESLMKLNPRGLVPTLEYKGKPLYESTVVVGFLEDAYPEYKPQLLVEDPYERARLKIWEDFVTSRMIPSWHRFLSFQPKEGQSADEAKERLKKVRNDWLGYVMDFTKEMDKDGPFFVGAEPKLIDFVVAPWLIRAWVFDHYKGGQGIPEEGQEGDDEVWKRYRKYLSAIQGRKSIQETMSEQEHYLPIYQRYADDTAQSEMAKATREGKGVP</sequence>
<evidence type="ECO:0000259" key="2">
    <source>
        <dbReference type="PROSITE" id="PS50405"/>
    </source>
</evidence>
<evidence type="ECO:0000313" key="3">
    <source>
        <dbReference type="EMBL" id="KAE9400837.1"/>
    </source>
</evidence>
<dbReference type="OrthoDB" id="4951845at2759"/>
<organism evidence="3 4">
    <name type="scientific">Gymnopus androsaceus JB14</name>
    <dbReference type="NCBI Taxonomy" id="1447944"/>
    <lineage>
        <taxon>Eukaryota</taxon>
        <taxon>Fungi</taxon>
        <taxon>Dikarya</taxon>
        <taxon>Basidiomycota</taxon>
        <taxon>Agaricomycotina</taxon>
        <taxon>Agaricomycetes</taxon>
        <taxon>Agaricomycetidae</taxon>
        <taxon>Agaricales</taxon>
        <taxon>Marasmiineae</taxon>
        <taxon>Omphalotaceae</taxon>
        <taxon>Gymnopus</taxon>
    </lineage>
</organism>
<dbReference type="PROSITE" id="PS51354">
    <property type="entry name" value="GLUTAREDOXIN_2"/>
    <property type="match status" value="1"/>
</dbReference>
<feature type="domain" description="GST C-terminal" evidence="2">
    <location>
        <begin position="115"/>
        <end position="255"/>
    </location>
</feature>
<dbReference type="InterPro" id="IPR050983">
    <property type="entry name" value="GST_Omega/HSP26"/>
</dbReference>
<dbReference type="PANTHER" id="PTHR43968">
    <property type="match status" value="1"/>
</dbReference>